<dbReference type="AlphaFoldDB" id="A0AAW5ZRL5"/>
<accession>A0AAW5ZRL5</accession>
<reference evidence="1" key="1">
    <citation type="submission" date="2021-09" db="EMBL/GenBank/DDBJ databases">
        <title>Genomic analysis of Ralstonia spp.</title>
        <authorList>
            <person name="Aburjaile F."/>
            <person name="Ariute J.C."/>
            <person name="Pais A.K.L."/>
            <person name="Albuquerque G.M.R."/>
            <person name="Silva A.M.F."/>
            <person name="Brenig B."/>
            <person name="Azevedo V."/>
            <person name="Matiuzzi M."/>
            <person name="Ramos R."/>
            <person name="Goes-Neto A."/>
            <person name="Soares S."/>
            <person name="Iseppon A.M.B."/>
            <person name="Souza E."/>
            <person name="Gama M."/>
        </authorList>
    </citation>
    <scope>NUCLEOTIDE SEQUENCE</scope>
    <source>
        <strain evidence="1">CCRMRs91</strain>
    </source>
</reference>
<dbReference type="RefSeq" id="WP_042590159.1">
    <property type="nucleotide sequence ID" value="NZ_CDLW01000001.1"/>
</dbReference>
<protein>
    <submittedName>
        <fullName evidence="1">Uncharacterized protein</fullName>
    </submittedName>
</protein>
<gene>
    <name evidence="1" type="ORF">LBW59_16070</name>
</gene>
<dbReference type="EMBL" id="JAIVFG010000027">
    <property type="protein sequence ID" value="MDB0572279.1"/>
    <property type="molecule type" value="Genomic_DNA"/>
</dbReference>
<comment type="caution">
    <text evidence="1">The sequence shown here is derived from an EMBL/GenBank/DDBJ whole genome shotgun (WGS) entry which is preliminary data.</text>
</comment>
<organism evidence="1 2">
    <name type="scientific">Ralstonia solanacearum</name>
    <name type="common">Pseudomonas solanacearum</name>
    <dbReference type="NCBI Taxonomy" id="305"/>
    <lineage>
        <taxon>Bacteria</taxon>
        <taxon>Pseudomonadati</taxon>
        <taxon>Pseudomonadota</taxon>
        <taxon>Betaproteobacteria</taxon>
        <taxon>Burkholderiales</taxon>
        <taxon>Burkholderiaceae</taxon>
        <taxon>Ralstonia</taxon>
        <taxon>Ralstonia solanacearum species complex</taxon>
    </lineage>
</organism>
<dbReference type="Proteomes" id="UP001144050">
    <property type="component" value="Unassembled WGS sequence"/>
</dbReference>
<name>A0AAW5ZRL5_RALSL</name>
<sequence>MSARVVALGTVAVAPALPGVIEHEVSSTFMPDVRFIAIDGLLLADGPPVVPALAGMRMAGGVADIEGAGGLGGHKARGAEIAVRVRCRYQRTAEGHHKVADWGAERDGILPRRIDVRAIADNRIGVS</sequence>
<evidence type="ECO:0000313" key="1">
    <source>
        <dbReference type="EMBL" id="MDB0572279.1"/>
    </source>
</evidence>
<evidence type="ECO:0000313" key="2">
    <source>
        <dbReference type="Proteomes" id="UP001144050"/>
    </source>
</evidence>
<proteinExistence type="predicted"/>